<dbReference type="EMBL" id="AFQF01001810">
    <property type="protein sequence ID" value="EGU83724.1"/>
    <property type="molecule type" value="Genomic_DNA"/>
</dbReference>
<feature type="chain" id="PRO_5003389480" description="Endo-1,5-alpha-L-arabinanase A" evidence="9">
    <location>
        <begin position="21"/>
        <end position="331"/>
    </location>
</feature>
<dbReference type="InterPro" id="IPR023296">
    <property type="entry name" value="Glyco_hydro_beta-prop_sf"/>
</dbReference>
<evidence type="ECO:0000256" key="8">
    <source>
        <dbReference type="RuleBase" id="RU361187"/>
    </source>
</evidence>
<evidence type="ECO:0000256" key="9">
    <source>
        <dbReference type="SAM" id="SignalP"/>
    </source>
</evidence>
<evidence type="ECO:0000256" key="5">
    <source>
        <dbReference type="ARBA" id="ARBA00042202"/>
    </source>
</evidence>
<protein>
    <recommendedName>
        <fullName evidence="5">Endo-1,5-alpha-L-arabinanase A</fullName>
    </recommendedName>
</protein>
<proteinExistence type="inferred from homology"/>
<evidence type="ECO:0000256" key="1">
    <source>
        <dbReference type="ARBA" id="ARBA00004834"/>
    </source>
</evidence>
<reference evidence="10" key="1">
    <citation type="journal article" date="2012" name="Mol. Plant Microbe Interact.">
        <title>A highly conserved effector in Fusarium oxysporum is required for full virulence on Arabidopsis.</title>
        <authorList>
            <person name="Thatcher L.F."/>
            <person name="Gardiner D.M."/>
            <person name="Kazan K."/>
            <person name="Manners J."/>
        </authorList>
    </citation>
    <scope>NUCLEOTIDE SEQUENCE [LARGE SCALE GENOMIC DNA]</scope>
    <source>
        <strain evidence="10">Fo5176</strain>
    </source>
</reference>
<dbReference type="OrthoDB" id="3879658at2759"/>
<dbReference type="PANTHER" id="PTHR43301">
    <property type="entry name" value="ARABINAN ENDO-1,5-ALPHA-L-ARABINOSIDASE"/>
    <property type="match status" value="1"/>
</dbReference>
<evidence type="ECO:0000256" key="2">
    <source>
        <dbReference type="ARBA" id="ARBA00009865"/>
    </source>
</evidence>
<feature type="active site" description="Proton acceptor" evidence="6">
    <location>
        <position position="48"/>
    </location>
</feature>
<dbReference type="STRING" id="660025.F9FH96"/>
<feature type="site" description="Important for catalytic activity, responsible for pKa modulation of the active site Glu and correct orientation of both the proton donor and substrate" evidence="7">
    <location>
        <position position="165"/>
    </location>
</feature>
<dbReference type="Gene3D" id="2.115.10.20">
    <property type="entry name" value="Glycosyl hydrolase domain, family 43"/>
    <property type="match status" value="1"/>
</dbReference>
<evidence type="ECO:0000256" key="7">
    <source>
        <dbReference type="PIRSR" id="PIRSR606710-2"/>
    </source>
</evidence>
<evidence type="ECO:0000256" key="3">
    <source>
        <dbReference type="ARBA" id="ARBA00022801"/>
    </source>
</evidence>
<dbReference type="GO" id="GO:0005975">
    <property type="term" value="P:carbohydrate metabolic process"/>
    <property type="evidence" value="ECO:0007669"/>
    <property type="project" value="InterPro"/>
</dbReference>
<comment type="pathway">
    <text evidence="1">Glycan metabolism; L-arabinan degradation.</text>
</comment>
<dbReference type="InterPro" id="IPR050727">
    <property type="entry name" value="GH43_arabinanases"/>
</dbReference>
<feature type="signal peptide" evidence="9">
    <location>
        <begin position="1"/>
        <end position="20"/>
    </location>
</feature>
<dbReference type="SUPFAM" id="SSF75005">
    <property type="entry name" value="Arabinanase/levansucrase/invertase"/>
    <property type="match status" value="1"/>
</dbReference>
<evidence type="ECO:0000313" key="10">
    <source>
        <dbReference type="EMBL" id="EGU83724.1"/>
    </source>
</evidence>
<organism evidence="10">
    <name type="scientific">Fusarium oxysporum (strain Fo5176)</name>
    <name type="common">Fusarium vascular wilt</name>
    <dbReference type="NCBI Taxonomy" id="660025"/>
    <lineage>
        <taxon>Eukaryota</taxon>
        <taxon>Fungi</taxon>
        <taxon>Dikarya</taxon>
        <taxon>Ascomycota</taxon>
        <taxon>Pezizomycotina</taxon>
        <taxon>Sordariomycetes</taxon>
        <taxon>Hypocreomycetidae</taxon>
        <taxon>Hypocreales</taxon>
        <taxon>Nectriaceae</taxon>
        <taxon>Fusarium</taxon>
        <taxon>Fusarium oxysporum species complex</taxon>
    </lineage>
</organism>
<gene>
    <name evidence="10" type="ORF">FOXB_05775</name>
</gene>
<keyword evidence="4 8" id="KW-0326">Glycosidase</keyword>
<comment type="caution">
    <text evidence="10">The sequence shown here is derived from an EMBL/GenBank/DDBJ whole genome shotgun (WGS) entry which is preliminary data.</text>
</comment>
<dbReference type="CDD" id="cd08999">
    <property type="entry name" value="GH43_ABN-like"/>
    <property type="match status" value="1"/>
</dbReference>
<dbReference type="AlphaFoldDB" id="F9FH96"/>
<keyword evidence="3 8" id="KW-0378">Hydrolase</keyword>
<accession>F9FH96</accession>
<evidence type="ECO:0000256" key="4">
    <source>
        <dbReference type="ARBA" id="ARBA00023295"/>
    </source>
</evidence>
<feature type="active site" description="Proton donor" evidence="6">
    <location>
        <position position="228"/>
    </location>
</feature>
<dbReference type="GO" id="GO:0004553">
    <property type="term" value="F:hydrolase activity, hydrolyzing O-glycosyl compounds"/>
    <property type="evidence" value="ECO:0007669"/>
    <property type="project" value="InterPro"/>
</dbReference>
<sequence length="331" mass="35860">MITQGLVWPVLGLLFNPVSAGTIRQSALKLTVKHEGTLNPAINADFPDPSIIQLEDGSWVAVATNGGPPDNYRKLQVATAKDLLGEWTLKQEDALPDKGWTTGENTWAPDIRRVDSGEYIVYLSPEIETGRHCIGVARSKNATGPYTYDEKPLVCGPDDLKGAIDASGFKDPDSGKNYLIYKIEGDASGPTGGTPIMLQEIEGDGITFIGDAVKIFDRIGSEDGVLVEAPNIVRLGNGKYVLFFSSHDFRDPLYNVKYAYADKLSGPYTRADEPLIAAPDFGLDAPGGATSNEAGDTLVFHGWCPDDKNIRYLFIDLSFEIVGQSDPLFAK</sequence>
<evidence type="ECO:0000256" key="6">
    <source>
        <dbReference type="PIRSR" id="PIRSR606710-1"/>
    </source>
</evidence>
<dbReference type="PANTHER" id="PTHR43301:SF3">
    <property type="entry name" value="ARABINAN ENDO-1,5-ALPHA-L-ARABINOSIDASE A-RELATED"/>
    <property type="match status" value="1"/>
</dbReference>
<dbReference type="InterPro" id="IPR006710">
    <property type="entry name" value="Glyco_hydro_43"/>
</dbReference>
<comment type="similarity">
    <text evidence="2 8">Belongs to the glycosyl hydrolase 43 family.</text>
</comment>
<keyword evidence="9" id="KW-0732">Signal</keyword>
<name>F9FH96_FUSOF</name>
<dbReference type="Pfam" id="PF04616">
    <property type="entry name" value="Glyco_hydro_43"/>
    <property type="match status" value="1"/>
</dbReference>